<organism evidence="1 2">
    <name type="scientific">Nicotiana tabacum</name>
    <name type="common">Common tobacco</name>
    <dbReference type="NCBI Taxonomy" id="4097"/>
    <lineage>
        <taxon>Eukaryota</taxon>
        <taxon>Viridiplantae</taxon>
        <taxon>Streptophyta</taxon>
        <taxon>Embryophyta</taxon>
        <taxon>Tracheophyta</taxon>
        <taxon>Spermatophyta</taxon>
        <taxon>Magnoliopsida</taxon>
        <taxon>eudicotyledons</taxon>
        <taxon>Gunneridae</taxon>
        <taxon>Pentapetalae</taxon>
        <taxon>asterids</taxon>
        <taxon>lamiids</taxon>
        <taxon>Solanales</taxon>
        <taxon>Solanaceae</taxon>
        <taxon>Nicotianoideae</taxon>
        <taxon>Nicotianeae</taxon>
        <taxon>Nicotiana</taxon>
    </lineage>
</organism>
<reference evidence="2" key="2">
    <citation type="submission" date="2025-08" db="UniProtKB">
        <authorList>
            <consortium name="RefSeq"/>
        </authorList>
    </citation>
    <scope>IDENTIFICATION</scope>
    <source>
        <tissue evidence="2">Leaf</tissue>
    </source>
</reference>
<name>A0AC58SMF9_TOBAC</name>
<evidence type="ECO:0000313" key="1">
    <source>
        <dbReference type="Proteomes" id="UP000790787"/>
    </source>
</evidence>
<evidence type="ECO:0000313" key="2">
    <source>
        <dbReference type="RefSeq" id="XP_075086153.1"/>
    </source>
</evidence>
<sequence>MSYEAEYWPVKNSHVQKIKVTEMRMLRWMCVHTRRDKIRNKDIRDKVGVVSVVDKMREVRLKWFWQVKRRSTNIPMRRCERLPVIDLRRGRGIPSKNWRKVIRQNMTDLQLTKDNNPKYESIDVED</sequence>
<dbReference type="RefSeq" id="XP_075086153.1">
    <property type="nucleotide sequence ID" value="XM_075230052.1"/>
</dbReference>
<protein>
    <submittedName>
        <fullName evidence="2">Uncharacterized protein LOC142168883</fullName>
    </submittedName>
</protein>
<dbReference type="Proteomes" id="UP000790787">
    <property type="component" value="Chromosome 14"/>
</dbReference>
<reference evidence="1" key="1">
    <citation type="journal article" date="2014" name="Nat. Commun.">
        <title>The tobacco genome sequence and its comparison with those of tomato and potato.</title>
        <authorList>
            <person name="Sierro N."/>
            <person name="Battey J.N."/>
            <person name="Ouadi S."/>
            <person name="Bakaher N."/>
            <person name="Bovet L."/>
            <person name="Willig A."/>
            <person name="Goepfert S."/>
            <person name="Peitsch M.C."/>
            <person name="Ivanov N.V."/>
        </authorList>
    </citation>
    <scope>NUCLEOTIDE SEQUENCE [LARGE SCALE GENOMIC DNA]</scope>
</reference>
<keyword evidence="1" id="KW-1185">Reference proteome</keyword>
<accession>A0AC58SMF9</accession>
<gene>
    <name evidence="2" type="primary">LOC142168883</name>
</gene>
<proteinExistence type="predicted"/>